<keyword evidence="2" id="KW-1185">Reference proteome</keyword>
<dbReference type="Proteomes" id="UP000054538">
    <property type="component" value="Unassembled WGS sequence"/>
</dbReference>
<name>A0A0D0DY69_9AGAM</name>
<accession>A0A0D0DY69</accession>
<reference evidence="1 2" key="1">
    <citation type="submission" date="2014-04" db="EMBL/GenBank/DDBJ databases">
        <authorList>
            <consortium name="DOE Joint Genome Institute"/>
            <person name="Kuo A."/>
            <person name="Kohler A."/>
            <person name="Jargeat P."/>
            <person name="Nagy L.G."/>
            <person name="Floudas D."/>
            <person name="Copeland A."/>
            <person name="Barry K.W."/>
            <person name="Cichocki N."/>
            <person name="Veneault-Fourrey C."/>
            <person name="LaButti K."/>
            <person name="Lindquist E.A."/>
            <person name="Lipzen A."/>
            <person name="Lundell T."/>
            <person name="Morin E."/>
            <person name="Murat C."/>
            <person name="Sun H."/>
            <person name="Tunlid A."/>
            <person name="Henrissat B."/>
            <person name="Grigoriev I.V."/>
            <person name="Hibbett D.S."/>
            <person name="Martin F."/>
            <person name="Nordberg H.P."/>
            <person name="Cantor M.N."/>
            <person name="Hua S.X."/>
        </authorList>
    </citation>
    <scope>NUCLEOTIDE SEQUENCE [LARGE SCALE GENOMIC DNA]</scope>
    <source>
        <strain evidence="1 2">Ve08.2h10</strain>
    </source>
</reference>
<evidence type="ECO:0000313" key="1">
    <source>
        <dbReference type="EMBL" id="KIK95156.1"/>
    </source>
</evidence>
<gene>
    <name evidence="1" type="ORF">PAXRUDRAFT_827270</name>
</gene>
<sequence>MQHDSCQDILLHDRFEKSGAAYLPFLSLKARHAPTFNPLAPAPRIGRACPGNQMLSWRQLSGALVFNPLNAL</sequence>
<reference evidence="2" key="2">
    <citation type="submission" date="2015-01" db="EMBL/GenBank/DDBJ databases">
        <title>Evolutionary Origins and Diversification of the Mycorrhizal Mutualists.</title>
        <authorList>
            <consortium name="DOE Joint Genome Institute"/>
            <consortium name="Mycorrhizal Genomics Consortium"/>
            <person name="Kohler A."/>
            <person name="Kuo A."/>
            <person name="Nagy L.G."/>
            <person name="Floudas D."/>
            <person name="Copeland A."/>
            <person name="Barry K.W."/>
            <person name="Cichocki N."/>
            <person name="Veneault-Fourrey C."/>
            <person name="LaButti K."/>
            <person name="Lindquist E.A."/>
            <person name="Lipzen A."/>
            <person name="Lundell T."/>
            <person name="Morin E."/>
            <person name="Murat C."/>
            <person name="Riley R."/>
            <person name="Ohm R."/>
            <person name="Sun H."/>
            <person name="Tunlid A."/>
            <person name="Henrissat B."/>
            <person name="Grigoriev I.V."/>
            <person name="Hibbett D.S."/>
            <person name="Martin F."/>
        </authorList>
    </citation>
    <scope>NUCLEOTIDE SEQUENCE [LARGE SCALE GENOMIC DNA]</scope>
    <source>
        <strain evidence="2">Ve08.2h10</strain>
    </source>
</reference>
<dbReference type="InParanoid" id="A0A0D0DY69"/>
<protein>
    <submittedName>
        <fullName evidence="1">Uncharacterized protein</fullName>
    </submittedName>
</protein>
<organism evidence="1 2">
    <name type="scientific">Paxillus rubicundulus Ve08.2h10</name>
    <dbReference type="NCBI Taxonomy" id="930991"/>
    <lineage>
        <taxon>Eukaryota</taxon>
        <taxon>Fungi</taxon>
        <taxon>Dikarya</taxon>
        <taxon>Basidiomycota</taxon>
        <taxon>Agaricomycotina</taxon>
        <taxon>Agaricomycetes</taxon>
        <taxon>Agaricomycetidae</taxon>
        <taxon>Boletales</taxon>
        <taxon>Paxilineae</taxon>
        <taxon>Paxillaceae</taxon>
        <taxon>Paxillus</taxon>
    </lineage>
</organism>
<dbReference type="AlphaFoldDB" id="A0A0D0DY69"/>
<dbReference type="HOGENOM" id="CLU_2722916_0_0_1"/>
<proteinExistence type="predicted"/>
<dbReference type="EMBL" id="KN825060">
    <property type="protein sequence ID" value="KIK95156.1"/>
    <property type="molecule type" value="Genomic_DNA"/>
</dbReference>
<evidence type="ECO:0000313" key="2">
    <source>
        <dbReference type="Proteomes" id="UP000054538"/>
    </source>
</evidence>